<protein>
    <submittedName>
        <fullName evidence="1">Uncharacterized protein</fullName>
    </submittedName>
</protein>
<accession>A0A6A4HW65</accession>
<gene>
    <name evidence="1" type="ORF">BT96DRAFT_1086856</name>
</gene>
<evidence type="ECO:0000313" key="2">
    <source>
        <dbReference type="Proteomes" id="UP000799118"/>
    </source>
</evidence>
<keyword evidence="2" id="KW-1185">Reference proteome</keyword>
<evidence type="ECO:0000313" key="1">
    <source>
        <dbReference type="EMBL" id="KAE9402466.1"/>
    </source>
</evidence>
<dbReference type="AlphaFoldDB" id="A0A6A4HW65"/>
<proteinExistence type="predicted"/>
<reference evidence="1" key="1">
    <citation type="journal article" date="2019" name="Environ. Microbiol.">
        <title>Fungal ecological strategies reflected in gene transcription - a case study of two litter decomposers.</title>
        <authorList>
            <person name="Barbi F."/>
            <person name="Kohler A."/>
            <person name="Barry K."/>
            <person name="Baskaran P."/>
            <person name="Daum C."/>
            <person name="Fauchery L."/>
            <person name="Ihrmark K."/>
            <person name="Kuo A."/>
            <person name="LaButti K."/>
            <person name="Lipzen A."/>
            <person name="Morin E."/>
            <person name="Grigoriev I.V."/>
            <person name="Henrissat B."/>
            <person name="Lindahl B."/>
            <person name="Martin F."/>
        </authorList>
    </citation>
    <scope>NUCLEOTIDE SEQUENCE</scope>
    <source>
        <strain evidence="1">JB14</strain>
    </source>
</reference>
<dbReference type="EMBL" id="ML769434">
    <property type="protein sequence ID" value="KAE9402466.1"/>
    <property type="molecule type" value="Genomic_DNA"/>
</dbReference>
<name>A0A6A4HW65_9AGAR</name>
<dbReference type="Proteomes" id="UP000799118">
    <property type="component" value="Unassembled WGS sequence"/>
</dbReference>
<organism evidence="1 2">
    <name type="scientific">Gymnopus androsaceus JB14</name>
    <dbReference type="NCBI Taxonomy" id="1447944"/>
    <lineage>
        <taxon>Eukaryota</taxon>
        <taxon>Fungi</taxon>
        <taxon>Dikarya</taxon>
        <taxon>Basidiomycota</taxon>
        <taxon>Agaricomycotina</taxon>
        <taxon>Agaricomycetes</taxon>
        <taxon>Agaricomycetidae</taxon>
        <taxon>Agaricales</taxon>
        <taxon>Marasmiineae</taxon>
        <taxon>Omphalotaceae</taxon>
        <taxon>Gymnopus</taxon>
    </lineage>
</organism>
<sequence>MQSEIWSLINHIGSPMWYITIAPCDFKHPICIYRSQPGSETDPETKHWMFSLVGNNPVAAA</sequence>
<dbReference type="OrthoDB" id="3254930at2759"/>